<dbReference type="SUPFAM" id="SSF50969">
    <property type="entry name" value="YVTN repeat-like/Quinoprotein amine dehydrogenase"/>
    <property type="match status" value="1"/>
</dbReference>
<dbReference type="InterPro" id="IPR032183">
    <property type="entry name" value="PKD-like"/>
</dbReference>
<sequence length="499" mass="56131">MKSNLNNYNNWLKNIKANNVRKTLIILCLTAFFFTSCYKDKGNYDYKIPNDVAITIADSVVVLQGDQLKITPVLNQKVAANESGLNFEWSLAVAGKTVADSTYQVLAKTRNLDISTVDIKTKRDYYTLNYRITNNETGVVYRKLIKLFVTTNYQTGWLILDQSGSTADLNFINPDQEKAYYKLFSKVNTGTNLPLSTHHAYSFYVPYSDPEIAFSTVIYGNEGYLIDNGSFKILSNFSSLFFSKPAVIKPEFMHQNLGNNVSLINNGKLYYMNVSAGSIKFGDEYKSYDANGYTLAAQAFPYYRGSGMFFDNLNHRFIRDSYISTTFATSTMAFDPSYTAFDPINIDPNHELLTIGKIGSIYNSTLIAIFKDKTNNSCYIYGMEGGYKPTLFKAVENSPDMYLSVGFAYAPSRNQMYYAVGNVLYQYDVLSNNSLVAYTFPAGEDVTALQTKNSESIAVATSNGSNGTVYTFDIEATGEVTFKNKYENFGKVKDINYRY</sequence>
<evidence type="ECO:0000313" key="1">
    <source>
        <dbReference type="EMBL" id="MBC6109746.1"/>
    </source>
</evidence>
<proteinExistence type="predicted"/>
<accession>A0ABR7KNU1</accession>
<evidence type="ECO:0008006" key="3">
    <source>
        <dbReference type="Google" id="ProtNLM"/>
    </source>
</evidence>
<name>A0ABR7KNU1_9SPHI</name>
<protein>
    <recommendedName>
        <fullName evidence="3">PKD-like family protein</fullName>
    </recommendedName>
</protein>
<dbReference type="Pfam" id="PF16407">
    <property type="entry name" value="PKD_2"/>
    <property type="match status" value="1"/>
</dbReference>
<evidence type="ECO:0000313" key="2">
    <source>
        <dbReference type="Proteomes" id="UP000652755"/>
    </source>
</evidence>
<gene>
    <name evidence="1" type="ORF">H7U22_04860</name>
</gene>
<dbReference type="RefSeq" id="WP_187070226.1">
    <property type="nucleotide sequence ID" value="NZ_JACRYL010000003.1"/>
</dbReference>
<dbReference type="InterPro" id="IPR011044">
    <property type="entry name" value="Quino_amine_DH_bsu"/>
</dbReference>
<dbReference type="Proteomes" id="UP000652755">
    <property type="component" value="Unassembled WGS sequence"/>
</dbReference>
<organism evidence="1 2">
    <name type="scientific">Pedobacter fastidiosus</name>
    <dbReference type="NCBI Taxonomy" id="2765361"/>
    <lineage>
        <taxon>Bacteria</taxon>
        <taxon>Pseudomonadati</taxon>
        <taxon>Bacteroidota</taxon>
        <taxon>Sphingobacteriia</taxon>
        <taxon>Sphingobacteriales</taxon>
        <taxon>Sphingobacteriaceae</taxon>
        <taxon>Pedobacter</taxon>
    </lineage>
</organism>
<dbReference type="EMBL" id="JACRYL010000003">
    <property type="protein sequence ID" value="MBC6109746.1"/>
    <property type="molecule type" value="Genomic_DNA"/>
</dbReference>
<reference evidence="1 2" key="1">
    <citation type="submission" date="2020-08" db="EMBL/GenBank/DDBJ databases">
        <authorList>
            <person name="Sun Q."/>
            <person name="Inoue M."/>
        </authorList>
    </citation>
    <scope>NUCLEOTIDE SEQUENCE [LARGE SCALE GENOMIC DNA]</scope>
    <source>
        <strain evidence="1 2">CCM 8938</strain>
    </source>
</reference>
<keyword evidence="2" id="KW-1185">Reference proteome</keyword>
<comment type="caution">
    <text evidence="1">The sequence shown here is derived from an EMBL/GenBank/DDBJ whole genome shotgun (WGS) entry which is preliminary data.</text>
</comment>